<keyword evidence="8" id="KW-1185">Reference proteome</keyword>
<feature type="domain" description="RNA polymerase sigma factor 70 region 4 type 2" evidence="6">
    <location>
        <begin position="127"/>
        <end position="175"/>
    </location>
</feature>
<evidence type="ECO:0000256" key="2">
    <source>
        <dbReference type="ARBA" id="ARBA00023015"/>
    </source>
</evidence>
<name>A0A2W1LNH9_9BACL</name>
<evidence type="ECO:0000313" key="7">
    <source>
        <dbReference type="EMBL" id="PZD96445.1"/>
    </source>
</evidence>
<dbReference type="SUPFAM" id="SSF88946">
    <property type="entry name" value="Sigma2 domain of RNA polymerase sigma factors"/>
    <property type="match status" value="1"/>
</dbReference>
<dbReference type="InterPro" id="IPR039425">
    <property type="entry name" value="RNA_pol_sigma-70-like"/>
</dbReference>
<accession>A0A2W1LNH9</accession>
<proteinExistence type="inferred from homology"/>
<keyword evidence="2" id="KW-0805">Transcription regulation</keyword>
<evidence type="ECO:0000256" key="1">
    <source>
        <dbReference type="ARBA" id="ARBA00010641"/>
    </source>
</evidence>
<dbReference type="Gene3D" id="1.10.1740.10">
    <property type="match status" value="1"/>
</dbReference>
<dbReference type="CDD" id="cd06171">
    <property type="entry name" value="Sigma70_r4"/>
    <property type="match status" value="1"/>
</dbReference>
<comment type="similarity">
    <text evidence="1">Belongs to the sigma-70 factor family. ECF subfamily.</text>
</comment>
<dbReference type="PANTHER" id="PTHR43133">
    <property type="entry name" value="RNA POLYMERASE ECF-TYPE SIGMA FACTO"/>
    <property type="match status" value="1"/>
</dbReference>
<reference evidence="7 8" key="1">
    <citation type="submission" date="2018-06" db="EMBL/GenBank/DDBJ databases">
        <title>Paenibacillus imtechensis sp. nov.</title>
        <authorList>
            <person name="Pinnaka A.K."/>
            <person name="Singh H."/>
            <person name="Kaur M."/>
        </authorList>
    </citation>
    <scope>NUCLEOTIDE SEQUENCE [LARGE SCALE GENOMIC DNA]</scope>
    <source>
        <strain evidence="7 8">SMB1</strain>
    </source>
</reference>
<dbReference type="AlphaFoldDB" id="A0A2W1LNH9"/>
<dbReference type="OrthoDB" id="9794508at2"/>
<dbReference type="NCBIfam" id="TIGR02937">
    <property type="entry name" value="sigma70-ECF"/>
    <property type="match status" value="1"/>
</dbReference>
<feature type="domain" description="RNA polymerase sigma-70 region 2" evidence="5">
    <location>
        <begin position="27"/>
        <end position="91"/>
    </location>
</feature>
<dbReference type="InterPro" id="IPR013324">
    <property type="entry name" value="RNA_pol_sigma_r3/r4-like"/>
</dbReference>
<protein>
    <submittedName>
        <fullName evidence="7">RNA polymerase subunit sigma-70</fullName>
    </submittedName>
</protein>
<evidence type="ECO:0000256" key="4">
    <source>
        <dbReference type="ARBA" id="ARBA00023163"/>
    </source>
</evidence>
<dbReference type="RefSeq" id="WP_111146139.1">
    <property type="nucleotide sequence ID" value="NZ_QKRB01000038.1"/>
</dbReference>
<dbReference type="Proteomes" id="UP000249522">
    <property type="component" value="Unassembled WGS sequence"/>
</dbReference>
<dbReference type="EMBL" id="QKRB01000038">
    <property type="protein sequence ID" value="PZD96445.1"/>
    <property type="molecule type" value="Genomic_DNA"/>
</dbReference>
<evidence type="ECO:0000313" key="8">
    <source>
        <dbReference type="Proteomes" id="UP000249522"/>
    </source>
</evidence>
<dbReference type="Gene3D" id="1.10.10.10">
    <property type="entry name" value="Winged helix-like DNA-binding domain superfamily/Winged helix DNA-binding domain"/>
    <property type="match status" value="1"/>
</dbReference>
<evidence type="ECO:0000259" key="6">
    <source>
        <dbReference type="Pfam" id="PF08281"/>
    </source>
</evidence>
<gene>
    <name evidence="7" type="ORF">DNH61_08025</name>
</gene>
<keyword evidence="4" id="KW-0804">Transcription</keyword>
<dbReference type="InterPro" id="IPR007627">
    <property type="entry name" value="RNA_pol_sigma70_r2"/>
</dbReference>
<dbReference type="GO" id="GO:0016987">
    <property type="term" value="F:sigma factor activity"/>
    <property type="evidence" value="ECO:0007669"/>
    <property type="project" value="UniProtKB-KW"/>
</dbReference>
<organism evidence="7 8">
    <name type="scientific">Paenibacillus sambharensis</name>
    <dbReference type="NCBI Taxonomy" id="1803190"/>
    <lineage>
        <taxon>Bacteria</taxon>
        <taxon>Bacillati</taxon>
        <taxon>Bacillota</taxon>
        <taxon>Bacilli</taxon>
        <taxon>Bacillales</taxon>
        <taxon>Paenibacillaceae</taxon>
        <taxon>Paenibacillus</taxon>
    </lineage>
</organism>
<dbReference type="InterPro" id="IPR013325">
    <property type="entry name" value="RNA_pol_sigma_r2"/>
</dbReference>
<dbReference type="Pfam" id="PF04542">
    <property type="entry name" value="Sigma70_r2"/>
    <property type="match status" value="1"/>
</dbReference>
<dbReference type="InterPro" id="IPR013249">
    <property type="entry name" value="RNA_pol_sigma70_r4_t2"/>
</dbReference>
<keyword evidence="3" id="KW-0731">Sigma factor</keyword>
<sequence length="191" mass="22192">MHSDTQYEYLRYIGEDAAERKDALNELMTAYGKDVWNFAFSMTRKWDQADDISQEVFLKAYRNLHTFRSESSIKTWLLAITRNMVLDYRKSAFLRKVTLVDAFTEQASERSAEGEVIEALAVNNMWKQVLELPYKYREAMILYAHHQMSMKEISQLLGVSEGTVKSRLFHARKKLADRKGEDQHGPDGLNG</sequence>
<dbReference type="GO" id="GO:0006352">
    <property type="term" value="P:DNA-templated transcription initiation"/>
    <property type="evidence" value="ECO:0007669"/>
    <property type="project" value="InterPro"/>
</dbReference>
<dbReference type="InterPro" id="IPR014284">
    <property type="entry name" value="RNA_pol_sigma-70_dom"/>
</dbReference>
<comment type="caution">
    <text evidence="7">The sequence shown here is derived from an EMBL/GenBank/DDBJ whole genome shotgun (WGS) entry which is preliminary data.</text>
</comment>
<evidence type="ECO:0000259" key="5">
    <source>
        <dbReference type="Pfam" id="PF04542"/>
    </source>
</evidence>
<dbReference type="InterPro" id="IPR036388">
    <property type="entry name" value="WH-like_DNA-bd_sf"/>
</dbReference>
<dbReference type="PANTHER" id="PTHR43133:SF46">
    <property type="entry name" value="RNA POLYMERASE SIGMA-70 FACTOR ECF SUBFAMILY"/>
    <property type="match status" value="1"/>
</dbReference>
<evidence type="ECO:0000256" key="3">
    <source>
        <dbReference type="ARBA" id="ARBA00023082"/>
    </source>
</evidence>
<dbReference type="GO" id="GO:0003677">
    <property type="term" value="F:DNA binding"/>
    <property type="evidence" value="ECO:0007669"/>
    <property type="project" value="InterPro"/>
</dbReference>
<dbReference type="Pfam" id="PF08281">
    <property type="entry name" value="Sigma70_r4_2"/>
    <property type="match status" value="1"/>
</dbReference>
<dbReference type="SUPFAM" id="SSF88659">
    <property type="entry name" value="Sigma3 and sigma4 domains of RNA polymerase sigma factors"/>
    <property type="match status" value="1"/>
</dbReference>